<keyword evidence="3" id="KW-1185">Reference proteome</keyword>
<feature type="compositionally biased region" description="Low complexity" evidence="1">
    <location>
        <begin position="75"/>
        <end position="94"/>
    </location>
</feature>
<feature type="compositionally biased region" description="Low complexity" evidence="1">
    <location>
        <begin position="491"/>
        <end position="500"/>
    </location>
</feature>
<feature type="compositionally biased region" description="Acidic residues" evidence="1">
    <location>
        <begin position="35"/>
        <end position="52"/>
    </location>
</feature>
<feature type="compositionally biased region" description="Basic and acidic residues" evidence="1">
    <location>
        <begin position="363"/>
        <end position="372"/>
    </location>
</feature>
<feature type="compositionally biased region" description="Polar residues" evidence="1">
    <location>
        <begin position="801"/>
        <end position="810"/>
    </location>
</feature>
<feature type="compositionally biased region" description="Polar residues" evidence="1">
    <location>
        <begin position="641"/>
        <end position="654"/>
    </location>
</feature>
<feature type="region of interest" description="Disordered" evidence="1">
    <location>
        <begin position="363"/>
        <end position="400"/>
    </location>
</feature>
<evidence type="ECO:0000256" key="1">
    <source>
        <dbReference type="SAM" id="MobiDB-lite"/>
    </source>
</evidence>
<gene>
    <name evidence="2" type="ORF">GGU10DRAFT_168085</name>
</gene>
<feature type="region of interest" description="Disordered" evidence="1">
    <location>
        <begin position="528"/>
        <end position="866"/>
    </location>
</feature>
<feature type="compositionally biased region" description="Basic and acidic residues" evidence="1">
    <location>
        <begin position="191"/>
        <end position="221"/>
    </location>
</feature>
<comment type="caution">
    <text evidence="2">The sequence shown here is derived from an EMBL/GenBank/DDBJ whole genome shotgun (WGS) entry which is preliminary data.</text>
</comment>
<feature type="compositionally biased region" description="Low complexity" evidence="1">
    <location>
        <begin position="458"/>
        <end position="468"/>
    </location>
</feature>
<organism evidence="2 3">
    <name type="scientific">Lentinula aff. detonsa</name>
    <dbReference type="NCBI Taxonomy" id="2804958"/>
    <lineage>
        <taxon>Eukaryota</taxon>
        <taxon>Fungi</taxon>
        <taxon>Dikarya</taxon>
        <taxon>Basidiomycota</taxon>
        <taxon>Agaricomycotina</taxon>
        <taxon>Agaricomycetes</taxon>
        <taxon>Agaricomycetidae</taxon>
        <taxon>Agaricales</taxon>
        <taxon>Marasmiineae</taxon>
        <taxon>Omphalotaceae</taxon>
        <taxon>Lentinula</taxon>
    </lineage>
</organism>
<feature type="region of interest" description="Disordered" evidence="1">
    <location>
        <begin position="1"/>
        <end position="315"/>
    </location>
</feature>
<feature type="region of interest" description="Disordered" evidence="1">
    <location>
        <begin position="426"/>
        <end position="514"/>
    </location>
</feature>
<feature type="compositionally biased region" description="Low complexity" evidence="1">
    <location>
        <begin position="783"/>
        <end position="800"/>
    </location>
</feature>
<proteinExistence type="predicted"/>
<feature type="compositionally biased region" description="Basic and acidic residues" evidence="1">
    <location>
        <begin position="845"/>
        <end position="855"/>
    </location>
</feature>
<reference evidence="2" key="1">
    <citation type="submission" date="2022-08" db="EMBL/GenBank/DDBJ databases">
        <authorList>
            <consortium name="DOE Joint Genome Institute"/>
            <person name="Min B."/>
            <person name="Riley R."/>
            <person name="Sierra-Patev S."/>
            <person name="Naranjo-Ortiz M."/>
            <person name="Looney B."/>
            <person name="Konkel Z."/>
            <person name="Slot J.C."/>
            <person name="Sakamoto Y."/>
            <person name="Steenwyk J.L."/>
            <person name="Rokas A."/>
            <person name="Carro J."/>
            <person name="Camarero S."/>
            <person name="Ferreira P."/>
            <person name="Molpeceres G."/>
            <person name="Ruiz-Duenas F.J."/>
            <person name="Serrano A."/>
            <person name="Henrissat B."/>
            <person name="Drula E."/>
            <person name="Hughes K.W."/>
            <person name="Mata J.L."/>
            <person name="Ishikawa N.K."/>
            <person name="Vargas-Isla R."/>
            <person name="Ushijima S."/>
            <person name="Smith C.A."/>
            <person name="Ahrendt S."/>
            <person name="Andreopoulos W."/>
            <person name="He G."/>
            <person name="Labutti K."/>
            <person name="Lipzen A."/>
            <person name="Ng V."/>
            <person name="Sandor L."/>
            <person name="Barry K."/>
            <person name="Martinez A.T."/>
            <person name="Xiao Y."/>
            <person name="Gibbons J.G."/>
            <person name="Terashima K."/>
            <person name="Hibbett D.S."/>
            <person name="Grigoriev I.V."/>
        </authorList>
    </citation>
    <scope>NUCLEOTIDE SEQUENCE</scope>
    <source>
        <strain evidence="2">TFB10291</strain>
    </source>
</reference>
<protein>
    <submittedName>
        <fullName evidence="2">Uncharacterized protein</fullName>
    </submittedName>
</protein>
<dbReference type="EMBL" id="MU793310">
    <property type="protein sequence ID" value="KAJ3786628.1"/>
    <property type="molecule type" value="Genomic_DNA"/>
</dbReference>
<feature type="compositionally biased region" description="Basic and acidic residues" evidence="1">
    <location>
        <begin position="382"/>
        <end position="400"/>
    </location>
</feature>
<evidence type="ECO:0000313" key="2">
    <source>
        <dbReference type="EMBL" id="KAJ3786628.1"/>
    </source>
</evidence>
<feature type="compositionally biased region" description="Polar residues" evidence="1">
    <location>
        <begin position="680"/>
        <end position="691"/>
    </location>
</feature>
<dbReference type="AlphaFoldDB" id="A0AA38KFI4"/>
<feature type="compositionally biased region" description="Polar residues" evidence="1">
    <location>
        <begin position="528"/>
        <end position="561"/>
    </location>
</feature>
<feature type="compositionally biased region" description="Low complexity" evidence="1">
    <location>
        <begin position="581"/>
        <end position="607"/>
    </location>
</feature>
<feature type="compositionally biased region" description="Polar residues" evidence="1">
    <location>
        <begin position="271"/>
        <end position="299"/>
    </location>
</feature>
<evidence type="ECO:0000313" key="3">
    <source>
        <dbReference type="Proteomes" id="UP001163798"/>
    </source>
</evidence>
<feature type="compositionally biased region" description="Acidic residues" evidence="1">
    <location>
        <begin position="724"/>
        <end position="735"/>
    </location>
</feature>
<sequence>MNPATPRAPSPLRQSGVHHGATSTGIDPDTNFYNSDDDDDNDDERDNDDEIEHDSSASVTQLAANFANKFGNFVGGMTSPSPSPSPGAAMMSSSEIEKEAQRERERGRREAERILQAEAQRTSLEDRVLAMLDTTRALPPPPSRSQTMPNPQSSQPPSPSSNVVSWWSAAKNRLTPTKDKDLTPAQQVILDVKRSEKEREKAEKEYQREMKKSNKGKEKEWPAAAETKYSDPAFFNLNVPQTPTPQHRRTGSPTSPSPNPTSSPGRILGSPSATGSPARSFTAPNLTPSPNRSTTSTGAGASPGRAEQPPLYAQFNPQGGLDVHLTLITIAKRFEKLEKWTVGHVRALEERMGDVERWLVDKEERDQRKDDKDSEADGTDVLSKKEGSSQGRHGDVRDDVQNLRDEILELQGRIGELGREMAEMSRERAWEKVTPENLSSSKQSLSAKIKEASPPPTSSSFASVESASLGAKDWPNLQSHKRVPSVRESTSPPLLRSLSRQTTGSRLPYPTGDYAPVPLDAGAVMSGTFSPPVSPPGSLNSRTPTKKVTSTMSGMSSNPNFAPSGIGLGLVNAASSGAPGINSSASTYSTSYSNASFSSVSSISPSTSPSPSPRPRAQQSGNLNASPSIAPKGRVLPVPPSSNKDQQGMSTSPSGGRKRYTVALGTPITRASAMLAGESGSESVNGKNSNSPEEHGRLPRKGSNPSIGRAFFSSSPVSVGRGEDGDEEEDEDIVGDETIGKSSSRSGLAAALKDGKGQGNTQESETFTPTHSRIRAQSAYGFSSIVQQSQSSSQTRDSASVLSFSSNGGNTAPLKPRVRSQSTSPHPSASIVSPPPSSKFVDPLVTRKQEAEAKHGKLAMPRPRSGKIPIGQLVKFFDGDARK</sequence>
<feature type="compositionally biased region" description="Basic and acidic residues" evidence="1">
    <location>
        <begin position="95"/>
        <end position="115"/>
    </location>
</feature>
<accession>A0AA38KFI4</accession>
<feature type="compositionally biased region" description="Polar residues" evidence="1">
    <location>
        <begin position="436"/>
        <end position="446"/>
    </location>
</feature>
<dbReference type="Proteomes" id="UP001163798">
    <property type="component" value="Unassembled WGS sequence"/>
</dbReference>
<name>A0AA38KFI4_9AGAR</name>
<feature type="compositionally biased region" description="Polar residues" evidence="1">
    <location>
        <begin position="759"/>
        <end position="771"/>
    </location>
</feature>